<dbReference type="GO" id="GO:0005829">
    <property type="term" value="C:cytosol"/>
    <property type="evidence" value="ECO:0007669"/>
    <property type="project" value="TreeGrafter"/>
</dbReference>
<feature type="region of interest" description="Disordered" evidence="9">
    <location>
        <begin position="1"/>
        <end position="26"/>
    </location>
</feature>
<evidence type="ECO:0000313" key="11">
    <source>
        <dbReference type="EMBL" id="OQA51943.1"/>
    </source>
</evidence>
<organism evidence="11">
    <name type="scientific">candidate division WS2 bacterium ADurb.Bin280</name>
    <dbReference type="NCBI Taxonomy" id="1852829"/>
    <lineage>
        <taxon>Bacteria</taxon>
        <taxon>candidate division WS2</taxon>
    </lineage>
</organism>
<dbReference type="GO" id="GO:0000049">
    <property type="term" value="F:tRNA binding"/>
    <property type="evidence" value="ECO:0007669"/>
    <property type="project" value="TreeGrafter"/>
</dbReference>
<dbReference type="SUPFAM" id="SSF50249">
    <property type="entry name" value="Nucleic acid-binding proteins"/>
    <property type="match status" value="1"/>
</dbReference>
<dbReference type="GO" id="GO:0000287">
    <property type="term" value="F:magnesium ion binding"/>
    <property type="evidence" value="ECO:0007669"/>
    <property type="project" value="UniProtKB-UniRule"/>
</dbReference>
<feature type="binding site" evidence="7">
    <location>
        <position position="401"/>
    </location>
    <ligand>
        <name>Mg(2+)</name>
        <dbReference type="ChEBI" id="CHEBI:18420"/>
        <label>2</label>
    </ligand>
</feature>
<dbReference type="PROSITE" id="PS50862">
    <property type="entry name" value="AA_TRNA_LIGASE_II"/>
    <property type="match status" value="1"/>
</dbReference>
<dbReference type="Gene3D" id="3.30.930.10">
    <property type="entry name" value="Bira Bifunctional Protein, Domain 2"/>
    <property type="match status" value="1"/>
</dbReference>
<evidence type="ECO:0000256" key="5">
    <source>
        <dbReference type="ARBA" id="ARBA00023146"/>
    </source>
</evidence>
<dbReference type="PANTHER" id="PTHR42918">
    <property type="entry name" value="LYSYL-TRNA SYNTHETASE"/>
    <property type="match status" value="1"/>
</dbReference>
<dbReference type="PRINTS" id="PR00982">
    <property type="entry name" value="TRNASYNTHLYS"/>
</dbReference>
<dbReference type="InterPro" id="IPR004364">
    <property type="entry name" value="Aa-tRNA-synt_II"/>
</dbReference>
<evidence type="ECO:0000256" key="7">
    <source>
        <dbReference type="HAMAP-Rule" id="MF_00252"/>
    </source>
</evidence>
<dbReference type="HAMAP" id="MF_00252">
    <property type="entry name" value="Lys_tRNA_synth_class2"/>
    <property type="match status" value="1"/>
</dbReference>
<dbReference type="InterPro" id="IPR045864">
    <property type="entry name" value="aa-tRNA-synth_II/BPL/LPL"/>
</dbReference>
<dbReference type="Pfam" id="PF00152">
    <property type="entry name" value="tRNA-synt_2"/>
    <property type="match status" value="1"/>
</dbReference>
<gene>
    <name evidence="7 11" type="primary">lysS</name>
    <name evidence="11" type="ORF">BWY43_00746</name>
</gene>
<feature type="binding site" evidence="7">
    <location>
        <position position="401"/>
    </location>
    <ligand>
        <name>Mg(2+)</name>
        <dbReference type="ChEBI" id="CHEBI:18420"/>
        <label>1</label>
    </ligand>
</feature>
<evidence type="ECO:0000256" key="3">
    <source>
        <dbReference type="ARBA" id="ARBA00022741"/>
    </source>
</evidence>
<evidence type="ECO:0000256" key="1">
    <source>
        <dbReference type="ARBA" id="ARBA00022598"/>
    </source>
</evidence>
<feature type="domain" description="Aminoacyl-transfer RNA synthetases class-II family profile" evidence="10">
    <location>
        <begin position="161"/>
        <end position="482"/>
    </location>
</feature>
<name>A0A1V5SCF7_9BACT</name>
<comment type="subcellular location">
    <subcellularLocation>
        <location evidence="7">Cytoplasm</location>
    </subcellularLocation>
</comment>
<dbReference type="GO" id="GO:0006430">
    <property type="term" value="P:lysyl-tRNA aminoacylation"/>
    <property type="evidence" value="ECO:0007669"/>
    <property type="project" value="UniProtKB-UniRule"/>
</dbReference>
<comment type="caution">
    <text evidence="7">Lacks conserved residue(s) required for the propagation of feature annotation.</text>
</comment>
<keyword evidence="3 7" id="KW-0547">Nucleotide-binding</keyword>
<dbReference type="GO" id="GO:0005524">
    <property type="term" value="F:ATP binding"/>
    <property type="evidence" value="ECO:0007669"/>
    <property type="project" value="UniProtKB-UniRule"/>
</dbReference>
<dbReference type="Gene3D" id="2.40.50.140">
    <property type="entry name" value="Nucleic acid-binding proteins"/>
    <property type="match status" value="1"/>
</dbReference>
<dbReference type="CDD" id="cd04322">
    <property type="entry name" value="LysRS_N"/>
    <property type="match status" value="1"/>
</dbReference>
<keyword evidence="5 7" id="KW-0030">Aminoacyl-tRNA synthetase</keyword>
<keyword evidence="1 7" id="KW-0436">Ligase</keyword>
<dbReference type="EMBL" id="MWBO01000055">
    <property type="protein sequence ID" value="OQA51943.1"/>
    <property type="molecule type" value="Genomic_DNA"/>
</dbReference>
<sequence length="494" mass="57254">MEKSVNEEQVKRDHLSTWQEKGFDPFPSQVERDCDIASTKEKVDQEAKIAGRIMSFRRHGKSTFADLQDESGKIQLYFKADNLNENYEQLDLLDTGDFISVAGEIFVTKMGETTLMVRSFALISKSLEPLPASWFGLKDVETRFRRRFLDLLVNEKAKETLKIRAKVISFFRKYMESEGFLELETPILQPIPGGASAKPFVTHYNILEHDFFLRIAPELYLKRLVVGGFEKVYEIGRAFRNEGLSHMHNPEFTIFEFYWAYKDYQFLMDFSEKMICQAIEDIKGSREIEYQGKTIKFEPPFPRITLRDLILQDCQIDIDQHKDFDSLKQAIGDQGIDLRMEDIFNWAKLVDELYKKVSRPKIWDPIFVIDYPSELIPLAKKKADDQSKVAVFQLVCGGGVEVIKAYNELNDPIDQKNRLMEQAKMREDGWEEGQWFDGNFVDALEVGMPPTAGWGMGIDRFLMLLTDNYSIKEVIPFPTLRPLENEEGISENIV</sequence>
<dbReference type="EC" id="6.1.1.6" evidence="7"/>
<keyword evidence="4 7" id="KW-0067">ATP-binding</keyword>
<evidence type="ECO:0000256" key="8">
    <source>
        <dbReference type="RuleBase" id="RU000336"/>
    </source>
</evidence>
<dbReference type="NCBIfam" id="TIGR00499">
    <property type="entry name" value="lysS_bact"/>
    <property type="match status" value="1"/>
</dbReference>
<evidence type="ECO:0000256" key="6">
    <source>
        <dbReference type="ARBA" id="ARBA00048573"/>
    </source>
</evidence>
<comment type="subunit">
    <text evidence="7">Homodimer.</text>
</comment>
<comment type="similarity">
    <text evidence="7">Belongs to the class-II aminoacyl-tRNA synthetase family.</text>
</comment>
<accession>A0A1V5SCF7</accession>
<dbReference type="PANTHER" id="PTHR42918:SF15">
    <property type="entry name" value="LYSINE--TRNA LIGASE, CHLOROPLASTIC_MITOCHONDRIAL"/>
    <property type="match status" value="1"/>
</dbReference>
<feature type="compositionally biased region" description="Basic and acidic residues" evidence="9">
    <location>
        <begin position="1"/>
        <end position="15"/>
    </location>
</feature>
<keyword evidence="7" id="KW-0963">Cytoplasm</keyword>
<dbReference type="GO" id="GO:0004824">
    <property type="term" value="F:lysine-tRNA ligase activity"/>
    <property type="evidence" value="ECO:0007669"/>
    <property type="project" value="UniProtKB-UniRule"/>
</dbReference>
<dbReference type="InterPro" id="IPR044136">
    <property type="entry name" value="Lys-tRNA-ligase_II_N"/>
</dbReference>
<evidence type="ECO:0000259" key="10">
    <source>
        <dbReference type="PROSITE" id="PS50862"/>
    </source>
</evidence>
<dbReference type="InterPro" id="IPR002313">
    <property type="entry name" value="Lys-tRNA-ligase_II"/>
</dbReference>
<dbReference type="InterPro" id="IPR018149">
    <property type="entry name" value="Lys-tRNA-synth_II_C"/>
</dbReference>
<dbReference type="InterPro" id="IPR006195">
    <property type="entry name" value="aa-tRNA-synth_II"/>
</dbReference>
<comment type="catalytic activity">
    <reaction evidence="6 7 8">
        <text>tRNA(Lys) + L-lysine + ATP = L-lysyl-tRNA(Lys) + AMP + diphosphate</text>
        <dbReference type="Rhea" id="RHEA:20792"/>
        <dbReference type="Rhea" id="RHEA-COMP:9696"/>
        <dbReference type="Rhea" id="RHEA-COMP:9697"/>
        <dbReference type="ChEBI" id="CHEBI:30616"/>
        <dbReference type="ChEBI" id="CHEBI:32551"/>
        <dbReference type="ChEBI" id="CHEBI:33019"/>
        <dbReference type="ChEBI" id="CHEBI:78442"/>
        <dbReference type="ChEBI" id="CHEBI:78529"/>
        <dbReference type="ChEBI" id="CHEBI:456215"/>
        <dbReference type="EC" id="6.1.1.6"/>
    </reaction>
</comment>
<protein>
    <recommendedName>
        <fullName evidence="7">Lysine--tRNA ligase</fullName>
        <ecNumber evidence="7">6.1.1.6</ecNumber>
    </recommendedName>
    <alternativeName>
        <fullName evidence="7">Lysyl-tRNA synthetase</fullName>
        <shortName evidence="7">LysRS</shortName>
    </alternativeName>
</protein>
<reference evidence="11" key="1">
    <citation type="submission" date="2017-02" db="EMBL/GenBank/DDBJ databases">
        <title>Delving into the versatile metabolic prowess of the omnipresent phylum Bacteroidetes.</title>
        <authorList>
            <person name="Nobu M.K."/>
            <person name="Mei R."/>
            <person name="Narihiro T."/>
            <person name="Kuroda K."/>
            <person name="Liu W.-T."/>
        </authorList>
    </citation>
    <scope>NUCLEOTIDE SEQUENCE</scope>
    <source>
        <strain evidence="11">ADurb.Bin280</strain>
    </source>
</reference>
<dbReference type="AlphaFoldDB" id="A0A1V5SCF7"/>
<dbReference type="SUPFAM" id="SSF55681">
    <property type="entry name" value="Class II aaRS and biotin synthetases"/>
    <property type="match status" value="1"/>
</dbReference>
<dbReference type="CDD" id="cd00775">
    <property type="entry name" value="LysRS_core"/>
    <property type="match status" value="1"/>
</dbReference>
<keyword evidence="7 8" id="KW-0460">Magnesium</keyword>
<keyword evidence="2 7" id="KW-0479">Metal-binding</keyword>
<comment type="caution">
    <text evidence="11">The sequence shown here is derived from an EMBL/GenBank/DDBJ whole genome shotgun (WGS) entry which is preliminary data.</text>
</comment>
<evidence type="ECO:0000256" key="4">
    <source>
        <dbReference type="ARBA" id="ARBA00022840"/>
    </source>
</evidence>
<dbReference type="Proteomes" id="UP000485367">
    <property type="component" value="Unassembled WGS sequence"/>
</dbReference>
<dbReference type="InterPro" id="IPR012340">
    <property type="entry name" value="NA-bd_OB-fold"/>
</dbReference>
<proteinExistence type="inferred from homology"/>
<keyword evidence="7" id="KW-0648">Protein biosynthesis</keyword>
<evidence type="ECO:0000256" key="9">
    <source>
        <dbReference type="SAM" id="MobiDB-lite"/>
    </source>
</evidence>
<evidence type="ECO:0000256" key="2">
    <source>
        <dbReference type="ARBA" id="ARBA00022723"/>
    </source>
</evidence>
<dbReference type="InterPro" id="IPR004365">
    <property type="entry name" value="NA-bd_OB_tRNA"/>
</dbReference>
<comment type="cofactor">
    <cofactor evidence="7 8">
        <name>Mg(2+)</name>
        <dbReference type="ChEBI" id="CHEBI:18420"/>
    </cofactor>
    <text evidence="7 8">Binds 3 Mg(2+) ions per subunit.</text>
</comment>
<dbReference type="NCBIfam" id="NF001756">
    <property type="entry name" value="PRK00484.1"/>
    <property type="match status" value="1"/>
</dbReference>
<dbReference type="Pfam" id="PF01336">
    <property type="entry name" value="tRNA_anti-codon"/>
    <property type="match status" value="1"/>
</dbReference>